<evidence type="ECO:0000313" key="1">
    <source>
        <dbReference type="EMBL" id="QNQ09171.1"/>
    </source>
</evidence>
<organism evidence="1 2">
    <name type="scientific">Sphingomonas alpina</name>
    <dbReference type="NCBI Taxonomy" id="653931"/>
    <lineage>
        <taxon>Bacteria</taxon>
        <taxon>Pseudomonadati</taxon>
        <taxon>Pseudomonadota</taxon>
        <taxon>Alphaproteobacteria</taxon>
        <taxon>Sphingomonadales</taxon>
        <taxon>Sphingomonadaceae</taxon>
        <taxon>Sphingomonas</taxon>
    </lineage>
</organism>
<dbReference type="AlphaFoldDB" id="A0A7H0LHL8"/>
<keyword evidence="1" id="KW-0436">Ligase</keyword>
<proteinExistence type="predicted"/>
<dbReference type="InterPro" id="IPR009097">
    <property type="entry name" value="Cyclic_Pdiesterase"/>
</dbReference>
<evidence type="ECO:0000313" key="2">
    <source>
        <dbReference type="Proteomes" id="UP000516148"/>
    </source>
</evidence>
<sequence>MFHQSLVYHRPFYALRPSIAAAQEIDRRSAIEARGARRILIDHLHLTLAMTDDHSAFPRDIIDRMMMIGAAVAAEPVEILLEVMAGSNRSVALRPRRASSVLKGLQRRITDAMRAQGVPERDGGYRFSPHVTLFYRDGRPFNERIDPIGWVAGELVLIHSLVGRTRHEVLGRWPLGRDGGDGQLSLF</sequence>
<reference evidence="1 2" key="1">
    <citation type="submission" date="2020-09" db="EMBL/GenBank/DDBJ databases">
        <title>Sphingomonas sp., a new species isolated from pork steak.</title>
        <authorList>
            <person name="Heidler von Heilborn D."/>
        </authorList>
    </citation>
    <scope>NUCLEOTIDE SEQUENCE [LARGE SCALE GENOMIC DNA]</scope>
    <source>
        <strain evidence="2">S8-3T</strain>
    </source>
</reference>
<keyword evidence="2" id="KW-1185">Reference proteome</keyword>
<gene>
    <name evidence="1" type="ORF">H3Z74_21245</name>
</gene>
<dbReference type="KEGG" id="spap:H3Z74_21245"/>
<accession>A0A7H0LHL8</accession>
<dbReference type="GO" id="GO:0016874">
    <property type="term" value="F:ligase activity"/>
    <property type="evidence" value="ECO:0007669"/>
    <property type="project" value="UniProtKB-KW"/>
</dbReference>
<dbReference type="EMBL" id="CP061038">
    <property type="protein sequence ID" value="QNQ09171.1"/>
    <property type="molecule type" value="Genomic_DNA"/>
</dbReference>
<name>A0A7H0LHL8_9SPHN</name>
<dbReference type="RefSeq" id="WP_187761494.1">
    <property type="nucleotide sequence ID" value="NZ_CP061038.1"/>
</dbReference>
<dbReference type="Gene3D" id="3.90.1140.10">
    <property type="entry name" value="Cyclic phosphodiesterase"/>
    <property type="match status" value="1"/>
</dbReference>
<dbReference type="SUPFAM" id="SSF55144">
    <property type="entry name" value="LigT-like"/>
    <property type="match status" value="1"/>
</dbReference>
<dbReference type="Proteomes" id="UP000516148">
    <property type="component" value="Chromosome"/>
</dbReference>
<protein>
    <submittedName>
        <fullName evidence="1">2'-5' RNA ligase</fullName>
    </submittedName>
</protein>